<evidence type="ECO:0000256" key="9">
    <source>
        <dbReference type="ARBA" id="ARBA00023034"/>
    </source>
</evidence>
<dbReference type="InterPro" id="IPR036322">
    <property type="entry name" value="WD40_repeat_dom_sf"/>
</dbReference>
<dbReference type="PANTHER" id="PTHR19876:SF2">
    <property type="entry name" value="COATOMER SUBUNIT BETA"/>
    <property type="match status" value="1"/>
</dbReference>
<evidence type="ECO:0000256" key="4">
    <source>
        <dbReference type="ARBA" id="ARBA00022490"/>
    </source>
</evidence>
<evidence type="ECO:0000256" key="8">
    <source>
        <dbReference type="ARBA" id="ARBA00022927"/>
    </source>
</evidence>
<dbReference type="InterPro" id="IPR020472">
    <property type="entry name" value="WD40_PAC1"/>
</dbReference>
<evidence type="ECO:0000256" key="7">
    <source>
        <dbReference type="ARBA" id="ARBA00022892"/>
    </source>
</evidence>
<evidence type="ECO:0000256" key="1">
    <source>
        <dbReference type="ARBA" id="ARBA00004347"/>
    </source>
</evidence>
<evidence type="ECO:0000256" key="6">
    <source>
        <dbReference type="ARBA" id="ARBA00022737"/>
    </source>
</evidence>
<feature type="domain" description="COPA/B second beta-propeller" evidence="15">
    <location>
        <begin position="319"/>
        <end position="570"/>
    </location>
</feature>
<gene>
    <name evidence="17" type="ORF">CL6EHI_004590</name>
</gene>
<dbReference type="SMART" id="SM00320">
    <property type="entry name" value="WD40"/>
    <property type="match status" value="6"/>
</dbReference>
<keyword evidence="6" id="KW-0677">Repeat</keyword>
<evidence type="ECO:0000313" key="18">
    <source>
        <dbReference type="Proteomes" id="UP000078387"/>
    </source>
</evidence>
<feature type="repeat" description="WD" evidence="14">
    <location>
        <begin position="180"/>
        <end position="223"/>
    </location>
</feature>
<comment type="subunit">
    <text evidence="13">Oligomeric complex that consists of at least the alpha, beta, beta', gamma, delta, epsilon and zeta subunits.</text>
</comment>
<evidence type="ECO:0000256" key="12">
    <source>
        <dbReference type="ARBA" id="ARBA00025536"/>
    </source>
</evidence>
<dbReference type="Gene3D" id="2.130.10.10">
    <property type="entry name" value="YVTN repeat-like/Quinoprotein amine dehydrogenase"/>
    <property type="match status" value="1"/>
</dbReference>
<name>A0A5K1UF10_ENTHI</name>
<dbReference type="VEuPathDB" id="AmoebaDB:EHI5A_178300"/>
<dbReference type="GO" id="GO:0006891">
    <property type="term" value="P:intra-Golgi vesicle-mediated transport"/>
    <property type="evidence" value="ECO:0007669"/>
    <property type="project" value="TreeGrafter"/>
</dbReference>
<dbReference type="OMA" id="YVDYYPQ"/>
<dbReference type="CDD" id="cd00200">
    <property type="entry name" value="WD40"/>
    <property type="match status" value="1"/>
</dbReference>
<dbReference type="SUPFAM" id="SSF50978">
    <property type="entry name" value="WD40 repeat-like"/>
    <property type="match status" value="2"/>
</dbReference>
<keyword evidence="7 13" id="KW-0931">ER-Golgi transport</keyword>
<keyword evidence="4 13" id="KW-0963">Cytoplasm</keyword>
<dbReference type="FunFam" id="1.25.40.470:FF:000001">
    <property type="entry name" value="Coatomer subunit beta"/>
    <property type="match status" value="1"/>
</dbReference>
<dbReference type="InterPro" id="IPR056176">
    <property type="entry name" value="TPR_COPA_B"/>
</dbReference>
<evidence type="ECO:0000256" key="2">
    <source>
        <dbReference type="ARBA" id="ARBA00010844"/>
    </source>
</evidence>
<dbReference type="InterPro" id="IPR015943">
    <property type="entry name" value="WD40/YVTN_repeat-like_dom_sf"/>
</dbReference>
<dbReference type="FunFam" id="2.130.10.10:FF:000016">
    <property type="entry name" value="Coatomer alpha subunit, putative"/>
    <property type="match status" value="1"/>
</dbReference>
<dbReference type="GO" id="GO:0030126">
    <property type="term" value="C:COPI vesicle coat"/>
    <property type="evidence" value="ECO:0007669"/>
    <property type="project" value="TreeGrafter"/>
</dbReference>
<dbReference type="GO" id="GO:0000139">
    <property type="term" value="C:Golgi membrane"/>
    <property type="evidence" value="ECO:0007669"/>
    <property type="project" value="UniProtKB-SubCell"/>
</dbReference>
<dbReference type="InterPro" id="IPR006692">
    <property type="entry name" value="Beta-prop_COPA/B_2nd"/>
</dbReference>
<dbReference type="GO" id="GO:0006886">
    <property type="term" value="P:intracellular protein transport"/>
    <property type="evidence" value="ECO:0007669"/>
    <property type="project" value="UniProtKB-UniRule"/>
</dbReference>
<keyword evidence="9 13" id="KW-0333">Golgi apparatus</keyword>
<dbReference type="VEuPathDB" id="AmoebaDB:EHI7A_133820"/>
<dbReference type="InterPro" id="IPR019775">
    <property type="entry name" value="WD40_repeat_CS"/>
</dbReference>
<dbReference type="PROSITE" id="PS00678">
    <property type="entry name" value="WD_REPEATS_1"/>
    <property type="match status" value="1"/>
</dbReference>
<dbReference type="PIRSF" id="PIRSF005567">
    <property type="entry name" value="Coatomer_beta'_subunit"/>
    <property type="match status" value="1"/>
</dbReference>
<evidence type="ECO:0000259" key="15">
    <source>
        <dbReference type="Pfam" id="PF04053"/>
    </source>
</evidence>
<dbReference type="PROSITE" id="PS50082">
    <property type="entry name" value="WD_REPEATS_2"/>
    <property type="match status" value="3"/>
</dbReference>
<comment type="function">
    <text evidence="12 13">The coatomer is a cytosolic protein complex that binds to dilysine motifs and reversibly associates with Golgi non-clathrin-coated vesicles, which further mediate biosynthetic protein transport from the ER, via the Golgi up to the trans Golgi network. Coatomer complex is required for budding from Golgi membranes, and is essential for the retrograde Golgi-to-ER transport of dilysine-tagged proteins.</text>
</comment>
<keyword evidence="10 13" id="KW-0472">Membrane</keyword>
<proteinExistence type="inferred from homology"/>
<dbReference type="InterPro" id="IPR050844">
    <property type="entry name" value="Coatomer_complex_subunit"/>
</dbReference>
<dbReference type="GO" id="GO:0006888">
    <property type="term" value="P:endoplasmic reticulum to Golgi vesicle-mediated transport"/>
    <property type="evidence" value="ECO:0007669"/>
    <property type="project" value="TreeGrafter"/>
</dbReference>
<protein>
    <recommendedName>
        <fullName evidence="13">Coatomer subunit beta'</fullName>
    </recommendedName>
</protein>
<dbReference type="Pfam" id="PF04053">
    <property type="entry name" value="B-prop_COPA_B_2nd"/>
    <property type="match status" value="1"/>
</dbReference>
<comment type="subcellular location">
    <subcellularLocation>
        <location evidence="1 13">Cytoplasmic vesicle</location>
        <location evidence="1 13">COPI-coated vesicle membrane</location>
        <topology evidence="1 13">Peripheral membrane protein</topology>
        <orientation evidence="1 13">Cytoplasmic side</orientation>
    </subcellularLocation>
    <subcellularLocation>
        <location evidence="13">Golgi apparatus membrane</location>
        <topology evidence="13">Peripheral membrane protein</topology>
        <orientation evidence="13">Cytoplasmic side</orientation>
    </subcellularLocation>
    <text evidence="13">The coatomer is cytoplasmic or polymerized on the cytoplasmic side of the Golgi, as well as on the vesicles/buds originating from it.</text>
</comment>
<dbReference type="PANTHER" id="PTHR19876">
    <property type="entry name" value="COATOMER"/>
    <property type="match status" value="1"/>
</dbReference>
<dbReference type="GO" id="GO:0005198">
    <property type="term" value="F:structural molecule activity"/>
    <property type="evidence" value="ECO:0007669"/>
    <property type="project" value="UniProtKB-UniRule"/>
</dbReference>
<dbReference type="VEuPathDB" id="AmoebaDB:EHI8A_148500"/>
<dbReference type="InterPro" id="IPR016453">
    <property type="entry name" value="COPB2"/>
</dbReference>
<feature type="repeat" description="WD" evidence="14">
    <location>
        <begin position="224"/>
        <end position="265"/>
    </location>
</feature>
<dbReference type="Proteomes" id="UP000078387">
    <property type="component" value="Unassembled WGS sequence"/>
</dbReference>
<dbReference type="AlphaFoldDB" id="A0A5K1UF10"/>
<keyword evidence="5 14" id="KW-0853">WD repeat</keyword>
<reference evidence="17 18" key="1">
    <citation type="submission" date="2016-05" db="EMBL/GenBank/DDBJ databases">
        <title>First whole genome sequencing of Entamoeba histolytica HM1:IMSS-clone-6.</title>
        <authorList>
            <person name="Mukherjee Avik.K."/>
            <person name="Izumyama S."/>
            <person name="Nakada-Tsukui K."/>
            <person name="Nozaki T."/>
        </authorList>
    </citation>
    <scope>NUCLEOTIDE SEQUENCE [LARGE SCALE GENOMIC DNA]</scope>
    <source>
        <strain evidence="17 18">HM1:IMSS clone 6</strain>
    </source>
</reference>
<keyword evidence="3 13" id="KW-0813">Transport</keyword>
<evidence type="ECO:0000313" key="17">
    <source>
        <dbReference type="EMBL" id="GAT93981.1"/>
    </source>
</evidence>
<dbReference type="PROSITE" id="PS50294">
    <property type="entry name" value="WD_REPEATS_REGION"/>
    <property type="match status" value="3"/>
</dbReference>
<evidence type="ECO:0000256" key="13">
    <source>
        <dbReference type="PIRNR" id="PIRNR005567"/>
    </source>
</evidence>
<keyword evidence="8 13" id="KW-0653">Protein transport</keyword>
<dbReference type="EMBL" id="BDEQ01000001">
    <property type="protein sequence ID" value="GAT93981.1"/>
    <property type="molecule type" value="Genomic_DNA"/>
</dbReference>
<comment type="caution">
    <text evidence="17">The sequence shown here is derived from an EMBL/GenBank/DDBJ whole genome shotgun (WGS) entry which is preliminary data.</text>
</comment>
<sequence>MARFEIKRKVSTKSTRVKCVDFHPKEPWVLAALHTGTIYILNYQTKSIVKTLDIGDKPIRSARFVARKEWIIVGSDDMMIRVYNYNTMTLEKSFVAHEDYIRDIIVHPTLPYILTCSDDTTIKCFNFEQNFVEVMVFKGHTNAVMSLSLNPKDPNIFASGSLDGTVKIWGLNSNSPHFTLEGHEAGVCCVCYLINDTRPYLLSGGEDTVIRVWDYQTKACVNKFEGHTDVVWSIKCHEEFPIIASASEDSTIRIWNIQTNKIERVLNYDFERNWSLAFNGNLLAIGSDQGTLVVKIGSDIPTISMDGNGKIIMTKRQDAIMYNAKNIESGDGEILMLPMKELGVVDVFPQNIQFSPNGRFIAIVGDSDYIIYTTLAWRNVKYGNCSQFVWSDNGGYAVLEKNGNVKVFNKQFEEANINIQEEISPDGIFGGNLLTLKYGDSLSLYTWEGQFITDIQIVAKNLYWSDTELVSICSDDSYYILKYNSEMVQQYFNKNKSVPEEGLTEAFEVLSEIPETVKSGNWYGDAFIYINHNNSLCYYVGAFCNIITHLENNMYLLGYLPKENRCFLSDLKGENIISYKLLHSLLVFQSAVLRKDESKIEEYLAQIPKDSLSVAALFLKQHEYPELALSISDDPEFKFDLAVSLHKIDLAREMADIINDDHQWKELTKLYLDNDDIEEAIDCMFKGNDWSGILLFGVALNDGELIERLLKITEEKEIWNIAFVCAHIMQMKEKCVQILQKTSRYPEAAMYAVTYGLPPELAKNIVEEWKTELSEIYPKQAEALANPLDNPELFVLPEQQ</sequence>
<feature type="repeat" description="WD" evidence="14">
    <location>
        <begin position="137"/>
        <end position="179"/>
    </location>
</feature>
<organism evidence="17 18">
    <name type="scientific">Entamoeba histolytica</name>
    <dbReference type="NCBI Taxonomy" id="5759"/>
    <lineage>
        <taxon>Eukaryota</taxon>
        <taxon>Amoebozoa</taxon>
        <taxon>Evosea</taxon>
        <taxon>Archamoebae</taxon>
        <taxon>Mastigamoebida</taxon>
        <taxon>Entamoebidae</taxon>
        <taxon>Entamoeba</taxon>
    </lineage>
</organism>
<evidence type="ECO:0000256" key="14">
    <source>
        <dbReference type="PROSITE-ProRule" id="PRU00221"/>
    </source>
</evidence>
<dbReference type="GO" id="GO:0006890">
    <property type="term" value="P:retrograde vesicle-mediated transport, Golgi to endoplasmic reticulum"/>
    <property type="evidence" value="ECO:0007669"/>
    <property type="project" value="TreeGrafter"/>
</dbReference>
<evidence type="ECO:0000256" key="11">
    <source>
        <dbReference type="ARBA" id="ARBA00023329"/>
    </source>
</evidence>
<comment type="similarity">
    <text evidence="2 13">Belongs to the WD repeat COPB2 family.</text>
</comment>
<evidence type="ECO:0000256" key="3">
    <source>
        <dbReference type="ARBA" id="ARBA00022448"/>
    </source>
</evidence>
<dbReference type="InterPro" id="IPR001680">
    <property type="entry name" value="WD40_rpt"/>
</dbReference>
<evidence type="ECO:0000256" key="5">
    <source>
        <dbReference type="ARBA" id="ARBA00022574"/>
    </source>
</evidence>
<dbReference type="Pfam" id="PF23953">
    <property type="entry name" value="TPR_COPA_B"/>
    <property type="match status" value="1"/>
</dbReference>
<dbReference type="VEuPathDB" id="AmoebaDB:KM1_220950"/>
<dbReference type="Gene3D" id="1.25.40.470">
    <property type="match status" value="1"/>
</dbReference>
<dbReference type="Pfam" id="PF00400">
    <property type="entry name" value="WD40"/>
    <property type="match status" value="5"/>
</dbReference>
<evidence type="ECO:0000256" key="10">
    <source>
        <dbReference type="ARBA" id="ARBA00023136"/>
    </source>
</evidence>
<feature type="domain" description="COPA/B TPR" evidence="16">
    <location>
        <begin position="588"/>
        <end position="770"/>
    </location>
</feature>
<accession>A0A5K1UF10</accession>
<dbReference type="CDD" id="cd22947">
    <property type="entry name" value="Coatomer_WDAD_beta-like"/>
    <property type="match status" value="1"/>
</dbReference>
<dbReference type="VEuPathDB" id="AmoebaDB:EHI_004590"/>
<keyword evidence="11 13" id="KW-0968">Cytoplasmic vesicle</keyword>
<dbReference type="PRINTS" id="PR00320">
    <property type="entry name" value="GPROTEINBRPT"/>
</dbReference>
<evidence type="ECO:0000259" key="16">
    <source>
        <dbReference type="Pfam" id="PF23953"/>
    </source>
</evidence>